<feature type="compositionally biased region" description="Low complexity" evidence="2">
    <location>
        <begin position="19"/>
        <end position="36"/>
    </location>
</feature>
<gene>
    <name evidence="3" type="ORF">KUTeg_022939</name>
</gene>
<feature type="region of interest" description="Disordered" evidence="2">
    <location>
        <begin position="1"/>
        <end position="36"/>
    </location>
</feature>
<dbReference type="EMBL" id="JARBDR010000921">
    <property type="protein sequence ID" value="KAJ8298879.1"/>
    <property type="molecule type" value="Genomic_DNA"/>
</dbReference>
<name>A0ABQ9E062_TEGGR</name>
<evidence type="ECO:0000256" key="2">
    <source>
        <dbReference type="SAM" id="MobiDB-lite"/>
    </source>
</evidence>
<protein>
    <submittedName>
        <fullName evidence="3">Uncharacterized protein</fullName>
    </submittedName>
</protein>
<reference evidence="3 4" key="1">
    <citation type="submission" date="2022-12" db="EMBL/GenBank/DDBJ databases">
        <title>Chromosome-level genome of Tegillarca granosa.</title>
        <authorList>
            <person name="Kim J."/>
        </authorList>
    </citation>
    <scope>NUCLEOTIDE SEQUENCE [LARGE SCALE GENOMIC DNA]</scope>
    <source>
        <strain evidence="3">Teg-2019</strain>
        <tissue evidence="3">Adductor muscle</tissue>
    </source>
</reference>
<keyword evidence="1" id="KW-0175">Coiled coil</keyword>
<proteinExistence type="predicted"/>
<dbReference type="SUPFAM" id="SSF50630">
    <property type="entry name" value="Acid proteases"/>
    <property type="match status" value="1"/>
</dbReference>
<organism evidence="3 4">
    <name type="scientific">Tegillarca granosa</name>
    <name type="common">Malaysian cockle</name>
    <name type="synonym">Anadara granosa</name>
    <dbReference type="NCBI Taxonomy" id="220873"/>
    <lineage>
        <taxon>Eukaryota</taxon>
        <taxon>Metazoa</taxon>
        <taxon>Spiralia</taxon>
        <taxon>Lophotrochozoa</taxon>
        <taxon>Mollusca</taxon>
        <taxon>Bivalvia</taxon>
        <taxon>Autobranchia</taxon>
        <taxon>Pteriomorphia</taxon>
        <taxon>Arcoida</taxon>
        <taxon>Arcoidea</taxon>
        <taxon>Arcidae</taxon>
        <taxon>Tegillarca</taxon>
    </lineage>
</organism>
<accession>A0ABQ9E062</accession>
<dbReference type="Proteomes" id="UP001217089">
    <property type="component" value="Unassembled WGS sequence"/>
</dbReference>
<sequence>MSHLDPRSHRRSERGSAASKIESVSTKSSNSSLSSIITRKRAKAQAEKTKLQFVQRVAQKEAELALIKQEQKVAAVEAELEALEMYNDAAGSLMTVDVVSSSKITRDHNRSVQEFVRDQSKYFPRTTPGLNLLITTRIICRNPIVIPRVSGGEYAVMESGIVNVAQEKTRQNKHTGVHMLQNNETHNDIDSSSESDEFFVGSITSNCSIQDEWSINCKVEGRLLKMQIDTGAMCNVISSNRLQKLKVQTALQPSYARLTSYIRFLRRNDCKKTTKTNSMIKYFVQSGTDASICNANIKFWCEHWASLALQDYLISLH</sequence>
<dbReference type="InterPro" id="IPR021109">
    <property type="entry name" value="Peptidase_aspartic_dom_sf"/>
</dbReference>
<feature type="coiled-coil region" evidence="1">
    <location>
        <begin position="59"/>
        <end position="86"/>
    </location>
</feature>
<evidence type="ECO:0000313" key="3">
    <source>
        <dbReference type="EMBL" id="KAJ8298879.1"/>
    </source>
</evidence>
<evidence type="ECO:0000256" key="1">
    <source>
        <dbReference type="SAM" id="Coils"/>
    </source>
</evidence>
<comment type="caution">
    <text evidence="3">The sequence shown here is derived from an EMBL/GenBank/DDBJ whole genome shotgun (WGS) entry which is preliminary data.</text>
</comment>
<evidence type="ECO:0000313" key="4">
    <source>
        <dbReference type="Proteomes" id="UP001217089"/>
    </source>
</evidence>
<keyword evidence="4" id="KW-1185">Reference proteome</keyword>